<dbReference type="GO" id="GO:0016705">
    <property type="term" value="F:oxidoreductase activity, acting on paired donors, with incorporation or reduction of molecular oxygen"/>
    <property type="evidence" value="ECO:0007669"/>
    <property type="project" value="InterPro"/>
</dbReference>
<dbReference type="PROSITE" id="PS00086">
    <property type="entry name" value="CYTOCHROME_P450"/>
    <property type="match status" value="1"/>
</dbReference>
<keyword evidence="9" id="KW-0472">Membrane</keyword>
<organism evidence="10 11">
    <name type="scientific">Trifolium subterraneum</name>
    <name type="common">Subterranean clover</name>
    <dbReference type="NCBI Taxonomy" id="3900"/>
    <lineage>
        <taxon>Eukaryota</taxon>
        <taxon>Viridiplantae</taxon>
        <taxon>Streptophyta</taxon>
        <taxon>Embryophyta</taxon>
        <taxon>Tracheophyta</taxon>
        <taxon>Spermatophyta</taxon>
        <taxon>Magnoliopsida</taxon>
        <taxon>eudicotyledons</taxon>
        <taxon>Gunneridae</taxon>
        <taxon>Pentapetalae</taxon>
        <taxon>rosids</taxon>
        <taxon>fabids</taxon>
        <taxon>Fabales</taxon>
        <taxon>Fabaceae</taxon>
        <taxon>Papilionoideae</taxon>
        <taxon>50 kb inversion clade</taxon>
        <taxon>NPAAA clade</taxon>
        <taxon>Hologalegina</taxon>
        <taxon>IRL clade</taxon>
        <taxon>Trifolieae</taxon>
        <taxon>Trifolium</taxon>
    </lineage>
</organism>
<dbReference type="InterPro" id="IPR001128">
    <property type="entry name" value="Cyt_P450"/>
</dbReference>
<dbReference type="InterPro" id="IPR002401">
    <property type="entry name" value="Cyt_P450_E_grp-I"/>
</dbReference>
<proteinExistence type="inferred from homology"/>
<dbReference type="PRINTS" id="PR00463">
    <property type="entry name" value="EP450I"/>
</dbReference>
<evidence type="ECO:0000313" key="10">
    <source>
        <dbReference type="EMBL" id="GAU18703.1"/>
    </source>
</evidence>
<keyword evidence="3 9" id="KW-0812">Transmembrane</keyword>
<keyword evidence="8" id="KW-0503">Monooxygenase</keyword>
<comment type="similarity">
    <text evidence="2 8">Belongs to the cytochrome P450 family.</text>
</comment>
<evidence type="ECO:0000313" key="11">
    <source>
        <dbReference type="Proteomes" id="UP000242715"/>
    </source>
</evidence>
<dbReference type="Proteomes" id="UP000242715">
    <property type="component" value="Unassembled WGS sequence"/>
</dbReference>
<evidence type="ECO:0000256" key="5">
    <source>
        <dbReference type="ARBA" id="ARBA00022989"/>
    </source>
</evidence>
<evidence type="ECO:0000256" key="7">
    <source>
        <dbReference type="PIRSR" id="PIRSR602401-1"/>
    </source>
</evidence>
<dbReference type="PRINTS" id="PR00385">
    <property type="entry name" value="P450"/>
</dbReference>
<keyword evidence="5 9" id="KW-1133">Transmembrane helix</keyword>
<keyword evidence="7 8" id="KW-0349">Heme</keyword>
<dbReference type="InterPro" id="IPR036396">
    <property type="entry name" value="Cyt_P450_sf"/>
</dbReference>
<evidence type="ECO:0000256" key="4">
    <source>
        <dbReference type="ARBA" id="ARBA00022723"/>
    </source>
</evidence>
<feature type="transmembrane region" description="Helical" evidence="9">
    <location>
        <begin position="123"/>
        <end position="143"/>
    </location>
</feature>
<name>A0A2Z6M9F6_TRISU</name>
<feature type="binding site" description="axial binding residue" evidence="7">
    <location>
        <position position="257"/>
    </location>
    <ligand>
        <name>heme</name>
        <dbReference type="ChEBI" id="CHEBI:30413"/>
    </ligand>
    <ligandPart>
        <name>Fe</name>
        <dbReference type="ChEBI" id="CHEBI:18248"/>
    </ligandPart>
</feature>
<evidence type="ECO:0000256" key="1">
    <source>
        <dbReference type="ARBA" id="ARBA00004167"/>
    </source>
</evidence>
<dbReference type="Pfam" id="PF00067">
    <property type="entry name" value="p450"/>
    <property type="match status" value="1"/>
</dbReference>
<evidence type="ECO:0000256" key="3">
    <source>
        <dbReference type="ARBA" id="ARBA00022692"/>
    </source>
</evidence>
<dbReference type="EMBL" id="DF973189">
    <property type="protein sequence ID" value="GAU18703.1"/>
    <property type="molecule type" value="Genomic_DNA"/>
</dbReference>
<dbReference type="GO" id="GO:0020037">
    <property type="term" value="F:heme binding"/>
    <property type="evidence" value="ECO:0007669"/>
    <property type="project" value="InterPro"/>
</dbReference>
<evidence type="ECO:0000256" key="6">
    <source>
        <dbReference type="ARBA" id="ARBA00023004"/>
    </source>
</evidence>
<evidence type="ECO:0000256" key="2">
    <source>
        <dbReference type="ARBA" id="ARBA00010617"/>
    </source>
</evidence>
<comment type="cofactor">
    <cofactor evidence="7">
        <name>heme</name>
        <dbReference type="ChEBI" id="CHEBI:30413"/>
    </cofactor>
</comment>
<protein>
    <recommendedName>
        <fullName evidence="12">Cytochrome P450</fullName>
    </recommendedName>
</protein>
<dbReference type="PANTHER" id="PTHR24286:SF88">
    <property type="entry name" value="BETA-AMYRIN 28-OXIDASE-LIKE"/>
    <property type="match status" value="1"/>
</dbReference>
<keyword evidence="8" id="KW-0560">Oxidoreductase</keyword>
<dbReference type="GO" id="GO:0016125">
    <property type="term" value="P:sterol metabolic process"/>
    <property type="evidence" value="ECO:0007669"/>
    <property type="project" value="TreeGrafter"/>
</dbReference>
<dbReference type="InterPro" id="IPR017972">
    <property type="entry name" value="Cyt_P450_CS"/>
</dbReference>
<keyword evidence="11" id="KW-1185">Reference proteome</keyword>
<sequence length="308" mass="34928">MFGPAANKFISMNEQNLVKVWYLKSQCKLFNLPDQNQTQEAMQKQVVVASAPVKILGFLKPEGIVRYHKAMKGACEIRKEIQLLINDKIDGLSKGKIMDDLLAHIVDAEKSGKYVPKIEISNIIMGLINSSYISIAITLAFMIKHIGMRPHIYQKILSEHADIVRSKGYGTVLDWESIQKLKYTWAVAQETMRLYPAAPGAFREATTDIIYEGFTIPKGWKNHKYFDEPESFDPSRFEGNVPAPYTYIPFGAGPRSCPGKDYTRFVILTFIHNLITKFKWEVIFPDEKVSGALIPIPAEGIPIRLHHL</sequence>
<accession>A0A2Z6M9F6</accession>
<dbReference type="GO" id="GO:0005506">
    <property type="term" value="F:iron ion binding"/>
    <property type="evidence" value="ECO:0007669"/>
    <property type="project" value="InterPro"/>
</dbReference>
<dbReference type="GO" id="GO:0016020">
    <property type="term" value="C:membrane"/>
    <property type="evidence" value="ECO:0007669"/>
    <property type="project" value="UniProtKB-SubCell"/>
</dbReference>
<evidence type="ECO:0000256" key="8">
    <source>
        <dbReference type="RuleBase" id="RU000461"/>
    </source>
</evidence>
<dbReference type="AlphaFoldDB" id="A0A2Z6M9F6"/>
<dbReference type="Gene3D" id="1.10.630.10">
    <property type="entry name" value="Cytochrome P450"/>
    <property type="match status" value="1"/>
</dbReference>
<reference evidence="11" key="1">
    <citation type="journal article" date="2017" name="Front. Plant Sci.">
        <title>Climate Clever Clovers: New Paradigm to Reduce the Environmental Footprint of Ruminants by Breeding Low Methanogenic Forages Utilizing Haplotype Variation.</title>
        <authorList>
            <person name="Kaur P."/>
            <person name="Appels R."/>
            <person name="Bayer P.E."/>
            <person name="Keeble-Gagnere G."/>
            <person name="Wang J."/>
            <person name="Hirakawa H."/>
            <person name="Shirasawa K."/>
            <person name="Vercoe P."/>
            <person name="Stefanova K."/>
            <person name="Durmic Z."/>
            <person name="Nichols P."/>
            <person name="Revell C."/>
            <person name="Isobe S.N."/>
            <person name="Edwards D."/>
            <person name="Erskine W."/>
        </authorList>
    </citation>
    <scope>NUCLEOTIDE SEQUENCE [LARGE SCALE GENOMIC DNA]</scope>
    <source>
        <strain evidence="11">cv. Daliak</strain>
    </source>
</reference>
<dbReference type="OrthoDB" id="1372046at2759"/>
<comment type="subcellular location">
    <subcellularLocation>
        <location evidence="1">Membrane</location>
        <topology evidence="1">Single-pass membrane protein</topology>
    </subcellularLocation>
</comment>
<keyword evidence="6 7" id="KW-0408">Iron</keyword>
<gene>
    <name evidence="10" type="ORF">TSUD_79910</name>
</gene>
<dbReference type="PANTHER" id="PTHR24286">
    <property type="entry name" value="CYTOCHROME P450 26"/>
    <property type="match status" value="1"/>
</dbReference>
<keyword evidence="4 7" id="KW-0479">Metal-binding</keyword>
<evidence type="ECO:0008006" key="12">
    <source>
        <dbReference type="Google" id="ProtNLM"/>
    </source>
</evidence>
<evidence type="ECO:0000256" key="9">
    <source>
        <dbReference type="SAM" id="Phobius"/>
    </source>
</evidence>
<dbReference type="SUPFAM" id="SSF48264">
    <property type="entry name" value="Cytochrome P450"/>
    <property type="match status" value="1"/>
</dbReference>
<dbReference type="GO" id="GO:0004497">
    <property type="term" value="F:monooxygenase activity"/>
    <property type="evidence" value="ECO:0007669"/>
    <property type="project" value="UniProtKB-KW"/>
</dbReference>